<dbReference type="InterPro" id="IPR038770">
    <property type="entry name" value="Na+/solute_symporter_sf"/>
</dbReference>
<comment type="subcellular location">
    <subcellularLocation>
        <location evidence="1">Membrane</location>
        <topology evidence="1">Multi-pass membrane protein</topology>
    </subcellularLocation>
</comment>
<dbReference type="InterPro" id="IPR004712">
    <property type="entry name" value="Na+/H+_antiporter_fungi"/>
</dbReference>
<dbReference type="EMBL" id="PQFF01000438">
    <property type="protein sequence ID" value="RHZ50116.1"/>
    <property type="molecule type" value="Genomic_DNA"/>
</dbReference>
<feature type="transmembrane region" description="Helical" evidence="6">
    <location>
        <begin position="245"/>
        <end position="274"/>
    </location>
</feature>
<evidence type="ECO:0000256" key="5">
    <source>
        <dbReference type="SAM" id="MobiDB-lite"/>
    </source>
</evidence>
<accession>A0A397GKW6</accession>
<dbReference type="Pfam" id="PF00999">
    <property type="entry name" value="Na_H_Exchanger"/>
    <property type="match status" value="1"/>
</dbReference>
<feature type="transmembrane region" description="Helical" evidence="6">
    <location>
        <begin position="203"/>
        <end position="225"/>
    </location>
</feature>
<feature type="transmembrane region" description="Helical" evidence="6">
    <location>
        <begin position="397"/>
        <end position="415"/>
    </location>
</feature>
<feature type="region of interest" description="Disordered" evidence="5">
    <location>
        <begin position="454"/>
        <end position="491"/>
    </location>
</feature>
<feature type="transmembrane region" description="Helical" evidence="6">
    <location>
        <begin position="12"/>
        <end position="32"/>
    </location>
</feature>
<organism evidence="8 9">
    <name type="scientific">Diversispora epigaea</name>
    <dbReference type="NCBI Taxonomy" id="1348612"/>
    <lineage>
        <taxon>Eukaryota</taxon>
        <taxon>Fungi</taxon>
        <taxon>Fungi incertae sedis</taxon>
        <taxon>Mucoromycota</taxon>
        <taxon>Glomeromycotina</taxon>
        <taxon>Glomeromycetes</taxon>
        <taxon>Diversisporales</taxon>
        <taxon>Diversisporaceae</taxon>
        <taxon>Diversispora</taxon>
    </lineage>
</organism>
<dbReference type="GO" id="GO:0036376">
    <property type="term" value="P:sodium ion export across plasma membrane"/>
    <property type="evidence" value="ECO:0007669"/>
    <property type="project" value="InterPro"/>
</dbReference>
<evidence type="ECO:0000256" key="4">
    <source>
        <dbReference type="ARBA" id="ARBA00023136"/>
    </source>
</evidence>
<evidence type="ECO:0000256" key="1">
    <source>
        <dbReference type="ARBA" id="ARBA00004141"/>
    </source>
</evidence>
<dbReference type="GO" id="GO:0005886">
    <property type="term" value="C:plasma membrane"/>
    <property type="evidence" value="ECO:0007669"/>
    <property type="project" value="InterPro"/>
</dbReference>
<feature type="transmembrane region" description="Helical" evidence="6">
    <location>
        <begin position="360"/>
        <end position="377"/>
    </location>
</feature>
<feature type="transmembrane region" description="Helical" evidence="6">
    <location>
        <begin position="295"/>
        <end position="315"/>
    </location>
</feature>
<gene>
    <name evidence="8" type="ORF">Glove_505g10</name>
</gene>
<feature type="transmembrane region" description="Helical" evidence="6">
    <location>
        <begin position="71"/>
        <end position="90"/>
    </location>
</feature>
<dbReference type="PANTHER" id="PTHR31382">
    <property type="entry name" value="NA(+)/H(+) ANTIPORTER"/>
    <property type="match status" value="1"/>
</dbReference>
<evidence type="ECO:0000256" key="2">
    <source>
        <dbReference type="ARBA" id="ARBA00022692"/>
    </source>
</evidence>
<evidence type="ECO:0000259" key="7">
    <source>
        <dbReference type="Pfam" id="PF00999"/>
    </source>
</evidence>
<feature type="transmembrane region" description="Helical" evidence="6">
    <location>
        <begin position="102"/>
        <end position="125"/>
    </location>
</feature>
<comment type="caution">
    <text evidence="8">The sequence shown here is derived from an EMBL/GenBank/DDBJ whole genome shotgun (WGS) entry which is preliminary data.</text>
</comment>
<name>A0A397GKW6_9GLOM</name>
<sequence length="556" mass="62366">MMIELHTEDELSKVICILGGFIIFYGLVSYLIKERLYLSEALVSTIVGIILGPIALHILDPGKWGYKSEITHGFTRVVLAIQVMFSSVALPRAYPIKEFKSLLILLFPVMIFSWVINGLLMWWIIPHLTFLGSLALAACITPTDPILSSSVVKGKFAEKHVPPHIRNLLSAESAANDGCAGPFLSFAFYLMESEFVGPAIGNWILISWLYEIGVAIVVGIILGYVARKLLYFSEKNRLIDKESFLVFAIALALFVMGFVSIIGCNDFIACFAAGNSFTWDDWFRQETEEAHLQEVIDMLLNLAIFIYIGSIIEWRSFNLQIPIWKLFLLSLSVLSLKRLPVVFLSSKLKLIPAVKTYREALFTGWFGPIGVGAIYYLTIVNKKTNDAALLEISQPVIFFLVLSSILVHGITVPLIKISKRINTRTITISSINNQVSRLQIIKFGQDIVLDKRSKKANGDANNEGEDSKKEDNQEGNQEDNQEGGRVKIDITNLEDRNSQEIDIIEQLPSTLPTDRRGSMSTKYAIWDEGDNYIIENYDGEDIRVVPSLPPVPSYKQ</sequence>
<keyword evidence="3 6" id="KW-1133">Transmembrane helix</keyword>
<proteinExistence type="predicted"/>
<keyword evidence="4 6" id="KW-0472">Membrane</keyword>
<evidence type="ECO:0000313" key="9">
    <source>
        <dbReference type="Proteomes" id="UP000266861"/>
    </source>
</evidence>
<dbReference type="InterPro" id="IPR006153">
    <property type="entry name" value="Cation/H_exchanger_TM"/>
</dbReference>
<keyword evidence="2 6" id="KW-0812">Transmembrane</keyword>
<feature type="compositionally biased region" description="Basic and acidic residues" evidence="5">
    <location>
        <begin position="482"/>
        <end position="491"/>
    </location>
</feature>
<dbReference type="Gene3D" id="1.20.1530.20">
    <property type="match status" value="1"/>
</dbReference>
<dbReference type="STRING" id="1348612.A0A397GKW6"/>
<evidence type="ECO:0000256" key="3">
    <source>
        <dbReference type="ARBA" id="ARBA00022989"/>
    </source>
</evidence>
<protein>
    <recommendedName>
        <fullName evidence="7">Cation/H+ exchanger transmembrane domain-containing protein</fullName>
    </recommendedName>
</protein>
<evidence type="ECO:0000313" key="8">
    <source>
        <dbReference type="EMBL" id="RHZ50116.1"/>
    </source>
</evidence>
<dbReference type="Proteomes" id="UP000266861">
    <property type="component" value="Unassembled WGS sequence"/>
</dbReference>
<reference evidence="8 9" key="1">
    <citation type="submission" date="2018-08" db="EMBL/GenBank/DDBJ databases">
        <title>Genome and evolution of the arbuscular mycorrhizal fungus Diversispora epigaea (formerly Glomus versiforme) and its bacterial endosymbionts.</title>
        <authorList>
            <person name="Sun X."/>
            <person name="Fei Z."/>
            <person name="Harrison M."/>
        </authorList>
    </citation>
    <scope>NUCLEOTIDE SEQUENCE [LARGE SCALE GENOMIC DNA]</scope>
    <source>
        <strain evidence="8 9">IT104</strain>
    </source>
</reference>
<feature type="domain" description="Cation/H+ exchanger transmembrane" evidence="7">
    <location>
        <begin position="27"/>
        <end position="414"/>
    </location>
</feature>
<dbReference type="PANTHER" id="PTHR31382:SF1">
    <property type="entry name" value="SODIUM ION_PROTON EXCHANGER (EUROFUNG)"/>
    <property type="match status" value="1"/>
</dbReference>
<evidence type="ECO:0000256" key="6">
    <source>
        <dbReference type="SAM" id="Phobius"/>
    </source>
</evidence>
<dbReference type="GO" id="GO:0042391">
    <property type="term" value="P:regulation of membrane potential"/>
    <property type="evidence" value="ECO:0007669"/>
    <property type="project" value="InterPro"/>
</dbReference>
<dbReference type="AlphaFoldDB" id="A0A397GKW6"/>
<feature type="transmembrane region" description="Helical" evidence="6">
    <location>
        <begin position="41"/>
        <end position="59"/>
    </location>
</feature>
<dbReference type="GO" id="GO:0120029">
    <property type="term" value="P:proton export across plasma membrane"/>
    <property type="evidence" value="ECO:0007669"/>
    <property type="project" value="InterPro"/>
</dbReference>
<keyword evidence="9" id="KW-1185">Reference proteome</keyword>
<dbReference type="OrthoDB" id="2190219at2759"/>
<dbReference type="GO" id="GO:0015385">
    <property type="term" value="F:sodium:proton antiporter activity"/>
    <property type="evidence" value="ECO:0007669"/>
    <property type="project" value="InterPro"/>
</dbReference>